<feature type="region of interest" description="Disordered" evidence="1">
    <location>
        <begin position="24"/>
        <end position="142"/>
    </location>
</feature>
<name>A0A0C3F070_PILCF</name>
<proteinExistence type="predicted"/>
<protein>
    <submittedName>
        <fullName evidence="2">Uncharacterized protein</fullName>
    </submittedName>
</protein>
<accession>A0A0C3F070</accession>
<feature type="compositionally biased region" description="Acidic residues" evidence="1">
    <location>
        <begin position="129"/>
        <end position="140"/>
    </location>
</feature>
<evidence type="ECO:0000256" key="1">
    <source>
        <dbReference type="SAM" id="MobiDB-lite"/>
    </source>
</evidence>
<keyword evidence="3" id="KW-1185">Reference proteome</keyword>
<dbReference type="EMBL" id="KN833018">
    <property type="protein sequence ID" value="KIM78165.1"/>
    <property type="molecule type" value="Genomic_DNA"/>
</dbReference>
<dbReference type="InParanoid" id="A0A0C3F070"/>
<feature type="compositionally biased region" description="Low complexity" evidence="1">
    <location>
        <begin position="115"/>
        <end position="128"/>
    </location>
</feature>
<reference evidence="3" key="2">
    <citation type="submission" date="2015-01" db="EMBL/GenBank/DDBJ databases">
        <title>Evolutionary Origins and Diversification of the Mycorrhizal Mutualists.</title>
        <authorList>
            <consortium name="DOE Joint Genome Institute"/>
            <consortium name="Mycorrhizal Genomics Consortium"/>
            <person name="Kohler A."/>
            <person name="Kuo A."/>
            <person name="Nagy L.G."/>
            <person name="Floudas D."/>
            <person name="Copeland A."/>
            <person name="Barry K.W."/>
            <person name="Cichocki N."/>
            <person name="Veneault-Fourrey C."/>
            <person name="LaButti K."/>
            <person name="Lindquist E.A."/>
            <person name="Lipzen A."/>
            <person name="Lundell T."/>
            <person name="Morin E."/>
            <person name="Murat C."/>
            <person name="Riley R."/>
            <person name="Ohm R."/>
            <person name="Sun H."/>
            <person name="Tunlid A."/>
            <person name="Henrissat B."/>
            <person name="Grigoriev I.V."/>
            <person name="Hibbett D.S."/>
            <person name="Martin F."/>
        </authorList>
    </citation>
    <scope>NUCLEOTIDE SEQUENCE [LARGE SCALE GENOMIC DNA]</scope>
    <source>
        <strain evidence="3">F 1598</strain>
    </source>
</reference>
<sequence length="602" mass="66181">MLSAGLSNKLKQAIPDGSLKDTADIQQYNIPDDSAPIPSASQLSTTSTLLSAQSLAKFLSSHPPTKKPSKRTTDSDNAETTGDTFKNSQSGQKRKASAANVSHWVSHKVVESDTDSNSASDNDNQSDAADTDTNSDEDPDETHATANYERMIYKLNLAYYVASKVSKVEHTADMCTIFKLDDQCTNPDTGSIERGHWCTVCKKALVEPSVSSLKAYPHCDHTSPKKIYKEHCTKLGISMNARALPKDTNQSLSRQGTLDSAIVVQPRMPPFTTAGLLDYIIELVVSEDKAFQLVDHGSFCRLLTYTRPSLSEADIPHCTMEELENIPGQVSFTFNTLTSKTGDPFLSITGHYITASPDIRRGDTYNIDQLDVGLEDCENIADEDGGEDGDIGDDDDLDFDTGDACAKALALVKQICKSPQAKAFFNSCCEEVEVPLLQLLLWEPAEAHQSFLSSSSPTVWRTIPILEYLQETWSSMELSPQFAEIAPAIRASLNNLKKWYRKTEKTDAYSSVLVCIGFPCKATHVVIILLVLDPSVKLTYAEDKWDDDATQDGMACLKAVFDKYYTPPPALVSETTVTSAIDLLSTQKIQYGHSWMRATVQK</sequence>
<reference evidence="2 3" key="1">
    <citation type="submission" date="2014-04" db="EMBL/GenBank/DDBJ databases">
        <authorList>
            <consortium name="DOE Joint Genome Institute"/>
            <person name="Kuo A."/>
            <person name="Tarkka M."/>
            <person name="Buscot F."/>
            <person name="Kohler A."/>
            <person name="Nagy L.G."/>
            <person name="Floudas D."/>
            <person name="Copeland A."/>
            <person name="Barry K.W."/>
            <person name="Cichocki N."/>
            <person name="Veneault-Fourrey C."/>
            <person name="LaButti K."/>
            <person name="Lindquist E.A."/>
            <person name="Lipzen A."/>
            <person name="Lundell T."/>
            <person name="Morin E."/>
            <person name="Murat C."/>
            <person name="Sun H."/>
            <person name="Tunlid A."/>
            <person name="Henrissat B."/>
            <person name="Grigoriev I.V."/>
            <person name="Hibbett D.S."/>
            <person name="Martin F."/>
            <person name="Nordberg H.P."/>
            <person name="Cantor M.N."/>
            <person name="Hua S.X."/>
        </authorList>
    </citation>
    <scope>NUCLEOTIDE SEQUENCE [LARGE SCALE GENOMIC DNA]</scope>
    <source>
        <strain evidence="2 3">F 1598</strain>
    </source>
</reference>
<organism evidence="2 3">
    <name type="scientific">Piloderma croceum (strain F 1598)</name>
    <dbReference type="NCBI Taxonomy" id="765440"/>
    <lineage>
        <taxon>Eukaryota</taxon>
        <taxon>Fungi</taxon>
        <taxon>Dikarya</taxon>
        <taxon>Basidiomycota</taxon>
        <taxon>Agaricomycotina</taxon>
        <taxon>Agaricomycetes</taxon>
        <taxon>Agaricomycetidae</taxon>
        <taxon>Atheliales</taxon>
        <taxon>Atheliaceae</taxon>
        <taxon>Piloderma</taxon>
    </lineage>
</organism>
<dbReference type="Proteomes" id="UP000054166">
    <property type="component" value="Unassembled WGS sequence"/>
</dbReference>
<dbReference type="AlphaFoldDB" id="A0A0C3F070"/>
<feature type="compositionally biased region" description="Low complexity" evidence="1">
    <location>
        <begin position="39"/>
        <end position="56"/>
    </location>
</feature>
<feature type="compositionally biased region" description="Polar residues" evidence="1">
    <location>
        <begin position="78"/>
        <end position="91"/>
    </location>
</feature>
<evidence type="ECO:0000313" key="2">
    <source>
        <dbReference type="EMBL" id="KIM78165.1"/>
    </source>
</evidence>
<dbReference type="HOGENOM" id="CLU_486669_0_0_1"/>
<dbReference type="OrthoDB" id="3269691at2759"/>
<gene>
    <name evidence="2" type="ORF">PILCRDRAFT_11388</name>
</gene>
<evidence type="ECO:0000313" key="3">
    <source>
        <dbReference type="Proteomes" id="UP000054166"/>
    </source>
</evidence>